<comment type="caution">
    <text evidence="2">The sequence shown here is derived from an EMBL/GenBank/DDBJ whole genome shotgun (WGS) entry which is preliminary data.</text>
</comment>
<protein>
    <submittedName>
        <fullName evidence="2">Uncharacterized protein</fullName>
    </submittedName>
</protein>
<keyword evidence="1" id="KW-0175">Coiled coil</keyword>
<name>A0A7W4XZC8_KINRA</name>
<dbReference type="AlphaFoldDB" id="A0A7W4XZC8"/>
<accession>A0A7W4XZC8</accession>
<dbReference type="RefSeq" id="WP_183392778.1">
    <property type="nucleotide sequence ID" value="NZ_JACHVY010000005.1"/>
</dbReference>
<sequence length="102" mass="11173">MSNALAVEALLHLVRVMEAAEAAERAHQEAREAELMATTAWRGEKARTAAAAAQEQVMSWQDEIGRARADVLWQLGQHNEDWSSWLRKHTSLDGVPPASGAA</sequence>
<evidence type="ECO:0000313" key="3">
    <source>
        <dbReference type="Proteomes" id="UP000533269"/>
    </source>
</evidence>
<evidence type="ECO:0000256" key="1">
    <source>
        <dbReference type="SAM" id="Coils"/>
    </source>
</evidence>
<evidence type="ECO:0000313" key="2">
    <source>
        <dbReference type="EMBL" id="MBB2903154.1"/>
    </source>
</evidence>
<reference evidence="2 3" key="1">
    <citation type="submission" date="2020-08" db="EMBL/GenBank/DDBJ databases">
        <title>The Agave Microbiome: Exploring the role of microbial communities in plant adaptations to desert environments.</title>
        <authorList>
            <person name="Partida-Martinez L.P."/>
        </authorList>
    </citation>
    <scope>NUCLEOTIDE SEQUENCE [LARGE SCALE GENOMIC DNA]</scope>
    <source>
        <strain evidence="2 3">AS2.23</strain>
    </source>
</reference>
<dbReference type="EMBL" id="JACHVY010000005">
    <property type="protein sequence ID" value="MBB2903154.1"/>
    <property type="molecule type" value="Genomic_DNA"/>
</dbReference>
<proteinExistence type="predicted"/>
<dbReference type="Proteomes" id="UP000533269">
    <property type="component" value="Unassembled WGS sequence"/>
</dbReference>
<reference evidence="2 3" key="2">
    <citation type="submission" date="2020-08" db="EMBL/GenBank/DDBJ databases">
        <authorList>
            <person name="Partida-Martinez L."/>
            <person name="Huntemann M."/>
            <person name="Clum A."/>
            <person name="Wang J."/>
            <person name="Palaniappan K."/>
            <person name="Ritter S."/>
            <person name="Chen I.-M."/>
            <person name="Stamatis D."/>
            <person name="Reddy T."/>
            <person name="O'Malley R."/>
            <person name="Daum C."/>
            <person name="Shapiro N."/>
            <person name="Ivanova N."/>
            <person name="Kyrpides N."/>
            <person name="Woyke T."/>
        </authorList>
    </citation>
    <scope>NUCLEOTIDE SEQUENCE [LARGE SCALE GENOMIC DNA]</scope>
    <source>
        <strain evidence="2 3">AS2.23</strain>
    </source>
</reference>
<feature type="coiled-coil region" evidence="1">
    <location>
        <begin position="13"/>
        <end position="70"/>
    </location>
</feature>
<organism evidence="2 3">
    <name type="scientific">Kineococcus radiotolerans</name>
    <dbReference type="NCBI Taxonomy" id="131568"/>
    <lineage>
        <taxon>Bacteria</taxon>
        <taxon>Bacillati</taxon>
        <taxon>Actinomycetota</taxon>
        <taxon>Actinomycetes</taxon>
        <taxon>Kineosporiales</taxon>
        <taxon>Kineosporiaceae</taxon>
        <taxon>Kineococcus</taxon>
    </lineage>
</organism>
<gene>
    <name evidence="2" type="ORF">FHR75_003996</name>
</gene>